<protein>
    <recommendedName>
        <fullName evidence="5">Neuropeptide</fullName>
    </recommendedName>
</protein>
<evidence type="ECO:0000256" key="1">
    <source>
        <dbReference type="SAM" id="MobiDB-lite"/>
    </source>
</evidence>
<feature type="chain" id="PRO_5040203791" description="Neuropeptide" evidence="2">
    <location>
        <begin position="18"/>
        <end position="232"/>
    </location>
</feature>
<dbReference type="AlphaFoldDB" id="A0A9P0E1Y1"/>
<evidence type="ECO:0000313" key="3">
    <source>
        <dbReference type="EMBL" id="CAH1388608.1"/>
    </source>
</evidence>
<keyword evidence="2" id="KW-0732">Signal</keyword>
<proteinExistence type="predicted"/>
<evidence type="ECO:0008006" key="5">
    <source>
        <dbReference type="Google" id="ProtNLM"/>
    </source>
</evidence>
<name>A0A9P0E1Y1_NEZVI</name>
<reference evidence="3" key="1">
    <citation type="submission" date="2022-01" db="EMBL/GenBank/DDBJ databases">
        <authorList>
            <person name="King R."/>
        </authorList>
    </citation>
    <scope>NUCLEOTIDE SEQUENCE</scope>
</reference>
<dbReference type="Proteomes" id="UP001152798">
    <property type="component" value="Chromosome 1"/>
</dbReference>
<evidence type="ECO:0000313" key="4">
    <source>
        <dbReference type="Proteomes" id="UP001152798"/>
    </source>
</evidence>
<gene>
    <name evidence="3" type="ORF">NEZAVI_LOCUS194</name>
</gene>
<feature type="signal peptide" evidence="2">
    <location>
        <begin position="1"/>
        <end position="17"/>
    </location>
</feature>
<dbReference type="EMBL" id="OV725077">
    <property type="protein sequence ID" value="CAH1388608.1"/>
    <property type="molecule type" value="Genomic_DNA"/>
</dbReference>
<sequence length="232" mass="21468">MYTTLVLCLAVLGSSIAAPGYVAKTVVLDKEADIPNTVGGSLGASASFGPFSAGAGLGGSADGGGLYAGAKAPQGTAQAGLGGGSSSSASASASASAGGGATAGSGATAGAGTGAAHGTGFFDRIFNIPISILQSVNSHLNANGGVRKRVYVAGGANGVPVASGPAHAGASASAGASAGGADGTARADAGSDASAVASAGGHASVGVRKNYDAVFNIPITALKSVNQFLNGK</sequence>
<dbReference type="OrthoDB" id="6628627at2759"/>
<evidence type="ECO:0000256" key="2">
    <source>
        <dbReference type="SAM" id="SignalP"/>
    </source>
</evidence>
<organism evidence="3 4">
    <name type="scientific">Nezara viridula</name>
    <name type="common">Southern green stink bug</name>
    <name type="synonym">Cimex viridulus</name>
    <dbReference type="NCBI Taxonomy" id="85310"/>
    <lineage>
        <taxon>Eukaryota</taxon>
        <taxon>Metazoa</taxon>
        <taxon>Ecdysozoa</taxon>
        <taxon>Arthropoda</taxon>
        <taxon>Hexapoda</taxon>
        <taxon>Insecta</taxon>
        <taxon>Pterygota</taxon>
        <taxon>Neoptera</taxon>
        <taxon>Paraneoptera</taxon>
        <taxon>Hemiptera</taxon>
        <taxon>Heteroptera</taxon>
        <taxon>Panheteroptera</taxon>
        <taxon>Pentatomomorpha</taxon>
        <taxon>Pentatomoidea</taxon>
        <taxon>Pentatomidae</taxon>
        <taxon>Pentatominae</taxon>
        <taxon>Nezara</taxon>
    </lineage>
</organism>
<keyword evidence="4" id="KW-1185">Reference proteome</keyword>
<feature type="region of interest" description="Disordered" evidence="1">
    <location>
        <begin position="164"/>
        <end position="184"/>
    </location>
</feature>
<feature type="compositionally biased region" description="Low complexity" evidence="1">
    <location>
        <begin position="164"/>
        <end position="176"/>
    </location>
</feature>
<accession>A0A9P0E1Y1</accession>